<dbReference type="Pfam" id="PF13203">
    <property type="entry name" value="DUF2201_N"/>
    <property type="match status" value="1"/>
</dbReference>
<dbReference type="RefSeq" id="WP_176804550.1">
    <property type="nucleotide sequence ID" value="NZ_JABXYJ010000008.1"/>
</dbReference>
<evidence type="ECO:0000313" key="5">
    <source>
        <dbReference type="Proteomes" id="UP000588051"/>
    </source>
</evidence>
<proteinExistence type="predicted"/>
<evidence type="ECO:0008006" key="6">
    <source>
        <dbReference type="Google" id="ProtNLM"/>
    </source>
</evidence>
<evidence type="ECO:0000313" key="4">
    <source>
        <dbReference type="EMBL" id="NVO79016.1"/>
    </source>
</evidence>
<dbReference type="PANTHER" id="PTHR38730:SF1">
    <property type="entry name" value="SLL7028 PROTEIN"/>
    <property type="match status" value="1"/>
</dbReference>
<evidence type="ECO:0000256" key="1">
    <source>
        <dbReference type="SAM" id="MobiDB-lite"/>
    </source>
</evidence>
<evidence type="ECO:0000259" key="2">
    <source>
        <dbReference type="Pfam" id="PF09967"/>
    </source>
</evidence>
<accession>A0A850QSK3</accession>
<name>A0A850QSK3_9BURK</name>
<feature type="domain" description="VWA-like" evidence="2">
    <location>
        <begin position="295"/>
        <end position="418"/>
    </location>
</feature>
<dbReference type="EMBL" id="JABXYJ010000008">
    <property type="protein sequence ID" value="NVO79016.1"/>
    <property type="molecule type" value="Genomic_DNA"/>
</dbReference>
<dbReference type="AlphaFoldDB" id="A0A850QSK3"/>
<dbReference type="PANTHER" id="PTHR38730">
    <property type="entry name" value="SLL7028 PROTEIN"/>
    <property type="match status" value="1"/>
</dbReference>
<feature type="compositionally biased region" description="Polar residues" evidence="1">
    <location>
        <begin position="151"/>
        <end position="175"/>
    </location>
</feature>
<dbReference type="InterPro" id="IPR025154">
    <property type="entry name" value="Put_metallopeptidase_dom"/>
</dbReference>
<reference evidence="4 5" key="1">
    <citation type="submission" date="2020-06" db="EMBL/GenBank/DDBJ databases">
        <authorList>
            <person name="Qiu C."/>
            <person name="Liu Z."/>
        </authorList>
    </citation>
    <scope>NUCLEOTIDE SEQUENCE [LARGE SCALE GENOMIC DNA]</scope>
    <source>
        <strain evidence="4 5">EM 1</strain>
    </source>
</reference>
<dbReference type="InterPro" id="IPR018698">
    <property type="entry name" value="VWA-like_dom"/>
</dbReference>
<dbReference type="Proteomes" id="UP000588051">
    <property type="component" value="Unassembled WGS sequence"/>
</dbReference>
<gene>
    <name evidence="4" type="ORF">HV832_14390</name>
</gene>
<protein>
    <recommendedName>
        <fullName evidence="6">Metal-dependent peptidase</fullName>
    </recommendedName>
</protein>
<feature type="region of interest" description="Disordered" evidence="1">
    <location>
        <begin position="141"/>
        <end position="214"/>
    </location>
</feature>
<comment type="caution">
    <text evidence="4">The sequence shown here is derived from an EMBL/GenBank/DDBJ whole genome shotgun (WGS) entry which is preliminary data.</text>
</comment>
<keyword evidence="5" id="KW-1185">Reference proteome</keyword>
<dbReference type="Pfam" id="PF09967">
    <property type="entry name" value="DUF2201"/>
    <property type="match status" value="1"/>
</dbReference>
<dbReference type="SUPFAM" id="SSF53300">
    <property type="entry name" value="vWA-like"/>
    <property type="match status" value="1"/>
</dbReference>
<organism evidence="4 5">
    <name type="scientific">Undibacterium oligocarboniphilum</name>
    <dbReference type="NCBI Taxonomy" id="666702"/>
    <lineage>
        <taxon>Bacteria</taxon>
        <taxon>Pseudomonadati</taxon>
        <taxon>Pseudomonadota</taxon>
        <taxon>Betaproteobacteria</taxon>
        <taxon>Burkholderiales</taxon>
        <taxon>Oxalobacteraceae</taxon>
        <taxon>Undibacterium</taxon>
    </lineage>
</organism>
<feature type="domain" description="Putative metallopeptidase" evidence="3">
    <location>
        <begin position="13"/>
        <end position="287"/>
    </location>
</feature>
<sequence length="422" mass="46974">MSTNQIEKRILNQKVRLILDFPYWGVAAANLEVIADPACKTFYTDGEVIGYNPEYASSLDDEELLGVLAHETQHVISGHCFRGIGKNPEIWNEACDYPVNSLCIENGMKLPKGILLNPEYGKKFAEEVYYLLCQQQNETQSAKPDGKQNAGCENQSSTASPQSSGADSNTSQGDQSDTDRNETTPTDSSDPEGSKPSVQPYIGEVRQNPDETLPEKWKQITLGAARIAAGKGKLPGGIKRAFMEVCAPDVDYKSLTYMFMHTVSQNDYSWRKANLTYLYQGFYAPSLTDESLGPIVFANDCSGSVSDFQMGEAFNLIKRLHADTRPERLTILHFDDKINNIEVYERNDLIDKMVPIGTGGTDFRPIFEQISTDDSPIAGLIILTDLEGTFPEIQPEYPVLWLCNKRNVTAPFGQTVYLDTRN</sequence>
<evidence type="ECO:0000259" key="3">
    <source>
        <dbReference type="Pfam" id="PF13203"/>
    </source>
</evidence>
<dbReference type="InterPro" id="IPR036465">
    <property type="entry name" value="vWFA_dom_sf"/>
</dbReference>